<gene>
    <name evidence="1" type="ORF">V6984_08565</name>
</gene>
<sequence>MNYYRYNNYGYGINNQEFPYVPVLDMSATQQQIQSVGMFTYPQNLQNALDLIQQALIGENEDRMFYSWLIENAPSDKEKEIISGIREAEIGHFELFNQIYNEVSGMMPQQAPGEQFTPPENYCVGLENAILKEENAVQKYREILYAMQNRVHINMMTEIITDAIRHGMLYNYLYAKNSCKG</sequence>
<dbReference type="Gene3D" id="1.20.1260.10">
    <property type="match status" value="1"/>
</dbReference>
<name>A0ABZ3EZS4_9FIRM</name>
<dbReference type="SUPFAM" id="SSF47240">
    <property type="entry name" value="Ferritin-like"/>
    <property type="match status" value="1"/>
</dbReference>
<proteinExistence type="predicted"/>
<accession>A0ABZ3EZS4</accession>
<dbReference type="CDD" id="cd00657">
    <property type="entry name" value="Ferritin_like"/>
    <property type="match status" value="1"/>
</dbReference>
<dbReference type="RefSeq" id="WP_342759362.1">
    <property type="nucleotide sequence ID" value="NZ_CP146256.1"/>
</dbReference>
<dbReference type="InterPro" id="IPR009078">
    <property type="entry name" value="Ferritin-like_SF"/>
</dbReference>
<protein>
    <submittedName>
        <fullName evidence="1">Rubrerythrin</fullName>
    </submittedName>
</protein>
<dbReference type="EMBL" id="CP146256">
    <property type="protein sequence ID" value="XAH75789.1"/>
    <property type="molecule type" value="Genomic_DNA"/>
</dbReference>
<evidence type="ECO:0000313" key="1">
    <source>
        <dbReference type="EMBL" id="XAH75789.1"/>
    </source>
</evidence>
<organism evidence="1 2">
    <name type="scientific">Kineothrix sedimenti</name>
    <dbReference type="NCBI Taxonomy" id="3123317"/>
    <lineage>
        <taxon>Bacteria</taxon>
        <taxon>Bacillati</taxon>
        <taxon>Bacillota</taxon>
        <taxon>Clostridia</taxon>
        <taxon>Lachnospirales</taxon>
        <taxon>Lachnospiraceae</taxon>
        <taxon>Kineothrix</taxon>
    </lineage>
</organism>
<reference evidence="1 2" key="1">
    <citation type="submission" date="2024-02" db="EMBL/GenBank/DDBJ databases">
        <title>Bacterial strain from lacustrine sediment.</title>
        <authorList>
            <person name="Petit C."/>
            <person name="Fadhlaoui K."/>
        </authorList>
    </citation>
    <scope>NUCLEOTIDE SEQUENCE [LARGE SCALE GENOMIC DNA]</scope>
    <source>
        <strain evidence="1 2">IPX-CK</strain>
    </source>
</reference>
<evidence type="ECO:0000313" key="2">
    <source>
        <dbReference type="Proteomes" id="UP001451571"/>
    </source>
</evidence>
<dbReference type="InterPro" id="IPR012347">
    <property type="entry name" value="Ferritin-like"/>
</dbReference>
<dbReference type="Proteomes" id="UP001451571">
    <property type="component" value="Chromosome"/>
</dbReference>
<keyword evidence="2" id="KW-1185">Reference proteome</keyword>